<dbReference type="GO" id="GO:0016020">
    <property type="term" value="C:membrane"/>
    <property type="evidence" value="ECO:0007669"/>
    <property type="project" value="UniProtKB-SubCell"/>
</dbReference>
<protein>
    <submittedName>
        <fullName evidence="5">Beta-lactamase</fullName>
    </submittedName>
</protein>
<name>A0A444VS32_9FLAO</name>
<comment type="subcellular location">
    <subcellularLocation>
        <location evidence="1">Membrane</location>
    </subcellularLocation>
</comment>
<dbReference type="Gene3D" id="3.40.710.10">
    <property type="entry name" value="DD-peptidase/beta-lactamase superfamily"/>
    <property type="match status" value="1"/>
</dbReference>
<dbReference type="Pfam" id="PF00144">
    <property type="entry name" value="Beta-lactamase"/>
    <property type="match status" value="1"/>
</dbReference>
<sequence length="442" mass="50331">MKFQKFSCVLFLGLFVGMICCQAQNKAFEIDALMLALKKAKKFNGSILVAQKGNLLLHKGYGNRNFRDGLECDSSSIYQIASVTKPFTALLALKLAEQKKLSLEDKIEKYYDDFPKASTVTISHLLNHTSGISDHQPDSSEARYDSEEKTFIELLKKRPFDFDPGTSWKYSNSGYILLGYIIEKVSGLTYYDAIIQYVFKPLKMNQSGFDFTALKDKRKAVGYWTFPDHKTDEPAKLIHYSAPAAAGAIYSTTGDLYKFHVGLQSEKLVRASVLENAYTPVIGNYGYGWFVDYFNGRRLVHHSGDIWGFKSEFARVPEDDICIVMLSNIEDEELHGITIKILNILYGLPYQMPAENKVALTQEELKEYEGKYELRPNEFIALTVKNDILQGNGQVLYAQKKDLFMLDNGREQRELTFERNSAGKILGFKFRNGEIETFCKKN</sequence>
<organism evidence="5 6">
    <name type="scientific">Flavobacterium anhuiense</name>
    <dbReference type="NCBI Taxonomy" id="459526"/>
    <lineage>
        <taxon>Bacteria</taxon>
        <taxon>Pseudomonadati</taxon>
        <taxon>Bacteroidota</taxon>
        <taxon>Flavobacteriia</taxon>
        <taxon>Flavobacteriales</taxon>
        <taxon>Flavobacteriaceae</taxon>
        <taxon>Flavobacterium</taxon>
    </lineage>
</organism>
<dbReference type="OrthoDB" id="9793489at2"/>
<dbReference type="InterPro" id="IPR001466">
    <property type="entry name" value="Beta-lactam-related"/>
</dbReference>
<keyword evidence="2" id="KW-0472">Membrane</keyword>
<dbReference type="AlphaFoldDB" id="A0A444VS32"/>
<proteinExistence type="predicted"/>
<dbReference type="Proteomes" id="UP000290433">
    <property type="component" value="Unassembled WGS sequence"/>
</dbReference>
<comment type="caution">
    <text evidence="5">The sequence shown here is derived from an EMBL/GenBank/DDBJ whole genome shotgun (WGS) entry which is preliminary data.</text>
</comment>
<evidence type="ECO:0000256" key="3">
    <source>
        <dbReference type="SAM" id="SignalP"/>
    </source>
</evidence>
<feature type="domain" description="Beta-lactamase-related" evidence="4">
    <location>
        <begin position="45"/>
        <end position="332"/>
    </location>
</feature>
<dbReference type="PANTHER" id="PTHR46825">
    <property type="entry name" value="D-ALANYL-D-ALANINE-CARBOXYPEPTIDASE/ENDOPEPTIDASE AMPH"/>
    <property type="match status" value="1"/>
</dbReference>
<keyword evidence="3" id="KW-0732">Signal</keyword>
<dbReference type="RefSeq" id="WP_129749158.1">
    <property type="nucleotide sequence ID" value="NZ_JUIV01000033.1"/>
</dbReference>
<dbReference type="PANTHER" id="PTHR46825:SF11">
    <property type="entry name" value="PENICILLIN-BINDING PROTEIN 4"/>
    <property type="match status" value="1"/>
</dbReference>
<feature type="chain" id="PRO_5019358946" evidence="3">
    <location>
        <begin position="24"/>
        <end position="442"/>
    </location>
</feature>
<gene>
    <name evidence="5" type="ORF">NU08_4547</name>
</gene>
<dbReference type="InterPro" id="IPR050491">
    <property type="entry name" value="AmpC-like"/>
</dbReference>
<evidence type="ECO:0000259" key="4">
    <source>
        <dbReference type="Pfam" id="PF00144"/>
    </source>
</evidence>
<dbReference type="EMBL" id="JUIV01000033">
    <property type="protein sequence ID" value="RYJ36438.1"/>
    <property type="molecule type" value="Genomic_DNA"/>
</dbReference>
<feature type="signal peptide" evidence="3">
    <location>
        <begin position="1"/>
        <end position="23"/>
    </location>
</feature>
<evidence type="ECO:0000256" key="1">
    <source>
        <dbReference type="ARBA" id="ARBA00004370"/>
    </source>
</evidence>
<evidence type="ECO:0000256" key="2">
    <source>
        <dbReference type="ARBA" id="ARBA00023136"/>
    </source>
</evidence>
<accession>A0A444VS32</accession>
<dbReference type="SUPFAM" id="SSF56601">
    <property type="entry name" value="beta-lactamase/transpeptidase-like"/>
    <property type="match status" value="1"/>
</dbReference>
<dbReference type="InterPro" id="IPR012338">
    <property type="entry name" value="Beta-lactam/transpept-like"/>
</dbReference>
<reference evidence="5 6" key="1">
    <citation type="submission" date="2014-12" db="EMBL/GenBank/DDBJ databases">
        <title>Genome sequence of Flavobacterium anhuiense RCM74.</title>
        <authorList>
            <person name="Kim J.F."/>
            <person name="Song J.Y."/>
            <person name="Kwak M.-J."/>
            <person name="Lee S.-W."/>
        </authorList>
    </citation>
    <scope>NUCLEOTIDE SEQUENCE [LARGE SCALE GENOMIC DNA]</scope>
    <source>
        <strain evidence="5 6">RCM74</strain>
    </source>
</reference>
<evidence type="ECO:0000313" key="5">
    <source>
        <dbReference type="EMBL" id="RYJ36438.1"/>
    </source>
</evidence>
<evidence type="ECO:0000313" key="6">
    <source>
        <dbReference type="Proteomes" id="UP000290433"/>
    </source>
</evidence>